<dbReference type="GO" id="GO:0004402">
    <property type="term" value="F:histone acetyltransferase activity"/>
    <property type="evidence" value="ECO:0007669"/>
    <property type="project" value="InterPro"/>
</dbReference>
<dbReference type="AlphaFoldDB" id="A0A8S1IM08"/>
<evidence type="ECO:0000259" key="3">
    <source>
        <dbReference type="Pfam" id="PF12657"/>
    </source>
</evidence>
<dbReference type="CDD" id="cd20405">
    <property type="entry name" value="Tudor_Agenet_AtDUF_rpt1_3"/>
    <property type="match status" value="1"/>
</dbReference>
<dbReference type="InterPro" id="IPR008395">
    <property type="entry name" value="Agenet-like_dom"/>
</dbReference>
<gene>
    <name evidence="4" type="ORF">OSTQU699_LOCUS1387</name>
</gene>
<dbReference type="Pfam" id="PF05641">
    <property type="entry name" value="Agenet"/>
    <property type="match status" value="1"/>
</dbReference>
<dbReference type="GO" id="GO:0006384">
    <property type="term" value="P:transcription initiation at RNA polymerase III promoter"/>
    <property type="evidence" value="ECO:0007669"/>
    <property type="project" value="InterPro"/>
</dbReference>
<feature type="domain" description="Transcription factor IIIC 90kDa subunit N-terminal" evidence="3">
    <location>
        <begin position="22"/>
        <end position="152"/>
    </location>
</feature>
<protein>
    <recommendedName>
        <fullName evidence="6">Agenet domain-containing protein</fullName>
    </recommendedName>
</protein>
<dbReference type="InterPro" id="IPR044230">
    <property type="entry name" value="GTF3C4"/>
</dbReference>
<dbReference type="PANTHER" id="PTHR15496">
    <property type="entry name" value="GENERAL TRANSCRIPTION FACTOR 3C POLYPEPTIDE 4 FAMILY"/>
    <property type="match status" value="1"/>
</dbReference>
<dbReference type="Proteomes" id="UP000708148">
    <property type="component" value="Unassembled WGS sequence"/>
</dbReference>
<proteinExistence type="predicted"/>
<keyword evidence="5" id="KW-1185">Reference proteome</keyword>
<evidence type="ECO:0000313" key="5">
    <source>
        <dbReference type="Proteomes" id="UP000708148"/>
    </source>
</evidence>
<dbReference type="EMBL" id="CAJHUC010000426">
    <property type="protein sequence ID" value="CAD7696026.1"/>
    <property type="molecule type" value="Genomic_DNA"/>
</dbReference>
<evidence type="ECO:0000256" key="1">
    <source>
        <dbReference type="SAM" id="MobiDB-lite"/>
    </source>
</evidence>
<dbReference type="GO" id="GO:0000127">
    <property type="term" value="C:transcription factor TFIIIC complex"/>
    <property type="evidence" value="ECO:0007669"/>
    <property type="project" value="InterPro"/>
</dbReference>
<evidence type="ECO:0008006" key="6">
    <source>
        <dbReference type="Google" id="ProtNLM"/>
    </source>
</evidence>
<evidence type="ECO:0000259" key="2">
    <source>
        <dbReference type="Pfam" id="PF05641"/>
    </source>
</evidence>
<accession>A0A8S1IM08</accession>
<feature type="region of interest" description="Disordered" evidence="1">
    <location>
        <begin position="170"/>
        <end position="240"/>
    </location>
</feature>
<dbReference type="OrthoDB" id="552966at2759"/>
<feature type="domain" description="Agenet-like" evidence="2">
    <location>
        <begin position="244"/>
        <end position="329"/>
    </location>
</feature>
<sequence length="395" mass="42805">MAPLQFSFPLSHTPAYPDAVQWSQDDLLAVAAGAVVVILNPFNLGGPRACAAGAPPDVGPLVADCVPQRPQSCLKFSVAALEEMRLRDAAWRAPARSLAWSPRGCAPDGGCLLARVLADHQVLVDAAPVEKISANWVTMANLTKPLCEHVRKQDLEVSYCAHLTEMSLGGPGLLSTSPGKGERSCETQPDEMPLGTPGPLSGGPKQKEQVCKQQQPTTSGRGHGRPRTRPPSSTAPHAYCPAKGDSVEVANKGEGLGGSWFRAKVQDVRDDGFALVQYLDLSLDGKGKEPRREWFPFCRLEMSCPPTGIADDCEVHMDRRHHRMRPTPPDDVRICFDDAGLLSATQNGGEYSHLGKMCLAACWPHCPCWLDILGLEEQTMMVEDSLQRKGEQFVL</sequence>
<organism evidence="4 5">
    <name type="scientific">Ostreobium quekettii</name>
    <dbReference type="NCBI Taxonomy" id="121088"/>
    <lineage>
        <taxon>Eukaryota</taxon>
        <taxon>Viridiplantae</taxon>
        <taxon>Chlorophyta</taxon>
        <taxon>core chlorophytes</taxon>
        <taxon>Ulvophyceae</taxon>
        <taxon>TCBD clade</taxon>
        <taxon>Bryopsidales</taxon>
        <taxon>Ostreobineae</taxon>
        <taxon>Ostreobiaceae</taxon>
        <taxon>Ostreobium</taxon>
    </lineage>
</organism>
<dbReference type="PANTHER" id="PTHR15496:SF2">
    <property type="entry name" value="GENERAL TRANSCRIPTION FACTOR 3C POLYPEPTIDE 4"/>
    <property type="match status" value="1"/>
</dbReference>
<comment type="caution">
    <text evidence="4">The sequence shown here is derived from an EMBL/GenBank/DDBJ whole genome shotgun (WGS) entry which is preliminary data.</text>
</comment>
<dbReference type="Pfam" id="PF12657">
    <property type="entry name" value="TFIIIC_delta"/>
    <property type="match status" value="1"/>
</dbReference>
<name>A0A8S1IM08_9CHLO</name>
<feature type="compositionally biased region" description="Low complexity" evidence="1">
    <location>
        <begin position="193"/>
        <end position="204"/>
    </location>
</feature>
<evidence type="ECO:0000313" key="4">
    <source>
        <dbReference type="EMBL" id="CAD7696026.1"/>
    </source>
</evidence>
<dbReference type="InterPro" id="IPR024761">
    <property type="entry name" value="TFIIIC_delta_N"/>
</dbReference>
<reference evidence="4" key="1">
    <citation type="submission" date="2020-12" db="EMBL/GenBank/DDBJ databases">
        <authorList>
            <person name="Iha C."/>
        </authorList>
    </citation>
    <scope>NUCLEOTIDE SEQUENCE</scope>
</reference>